<dbReference type="EMBL" id="WIXE01004328">
    <property type="protein sequence ID" value="KAK5983133.1"/>
    <property type="molecule type" value="Genomic_DNA"/>
</dbReference>
<name>A0AAN8ITQ6_TRICO</name>
<evidence type="ECO:0000313" key="2">
    <source>
        <dbReference type="Proteomes" id="UP001331761"/>
    </source>
</evidence>
<accession>A0AAN8ITQ6</accession>
<sequence length="129" mass="14886">MGLLFYLYSTGRLNESTKKILNFTHNLNGQRDVIVEKYPLPNEFKGFLCELRKKYSRTDQCIHKYSCVSNMAESFGYNFTIGLTASVALTTVQNLPTVFSNPAVLWEKLFSKKTLRIPTFYGLMPLIYH</sequence>
<protein>
    <submittedName>
        <fullName evidence="1">Uncharacterized protein</fullName>
    </submittedName>
</protein>
<gene>
    <name evidence="1" type="ORF">GCK32_016351</name>
</gene>
<reference evidence="1 2" key="1">
    <citation type="submission" date="2019-10" db="EMBL/GenBank/DDBJ databases">
        <title>Assembly and Annotation for the nematode Trichostrongylus colubriformis.</title>
        <authorList>
            <person name="Martin J."/>
        </authorList>
    </citation>
    <scope>NUCLEOTIDE SEQUENCE [LARGE SCALE GENOMIC DNA]</scope>
    <source>
        <strain evidence="1">G859</strain>
        <tissue evidence="1">Whole worm</tissue>
    </source>
</reference>
<dbReference type="Proteomes" id="UP001331761">
    <property type="component" value="Unassembled WGS sequence"/>
</dbReference>
<comment type="caution">
    <text evidence="1">The sequence shown here is derived from an EMBL/GenBank/DDBJ whole genome shotgun (WGS) entry which is preliminary data.</text>
</comment>
<organism evidence="1 2">
    <name type="scientific">Trichostrongylus colubriformis</name>
    <name type="common">Black scour worm</name>
    <dbReference type="NCBI Taxonomy" id="6319"/>
    <lineage>
        <taxon>Eukaryota</taxon>
        <taxon>Metazoa</taxon>
        <taxon>Ecdysozoa</taxon>
        <taxon>Nematoda</taxon>
        <taxon>Chromadorea</taxon>
        <taxon>Rhabditida</taxon>
        <taxon>Rhabditina</taxon>
        <taxon>Rhabditomorpha</taxon>
        <taxon>Strongyloidea</taxon>
        <taxon>Trichostrongylidae</taxon>
        <taxon>Trichostrongylus</taxon>
    </lineage>
</organism>
<evidence type="ECO:0000313" key="1">
    <source>
        <dbReference type="EMBL" id="KAK5983133.1"/>
    </source>
</evidence>
<proteinExistence type="predicted"/>
<dbReference type="AlphaFoldDB" id="A0AAN8ITQ6"/>
<keyword evidence="2" id="KW-1185">Reference proteome</keyword>
<feature type="non-terminal residue" evidence="1">
    <location>
        <position position="129"/>
    </location>
</feature>